<dbReference type="EMBL" id="ML991796">
    <property type="protein sequence ID" value="KAF2234815.1"/>
    <property type="molecule type" value="Genomic_DNA"/>
</dbReference>
<evidence type="ECO:0000256" key="1">
    <source>
        <dbReference type="ARBA" id="ARBA00035112"/>
    </source>
</evidence>
<dbReference type="GO" id="GO:0043386">
    <property type="term" value="P:mycotoxin biosynthetic process"/>
    <property type="evidence" value="ECO:0007669"/>
    <property type="project" value="InterPro"/>
</dbReference>
<gene>
    <name evidence="2" type="ORF">EV356DRAFT_501411</name>
</gene>
<proteinExistence type="inferred from homology"/>
<reference evidence="2" key="1">
    <citation type="journal article" date="2020" name="Stud. Mycol.">
        <title>101 Dothideomycetes genomes: a test case for predicting lifestyles and emergence of pathogens.</title>
        <authorList>
            <person name="Haridas S."/>
            <person name="Albert R."/>
            <person name="Binder M."/>
            <person name="Bloem J."/>
            <person name="Labutti K."/>
            <person name="Salamov A."/>
            <person name="Andreopoulos B."/>
            <person name="Baker S."/>
            <person name="Barry K."/>
            <person name="Bills G."/>
            <person name="Bluhm B."/>
            <person name="Cannon C."/>
            <person name="Castanera R."/>
            <person name="Culley D."/>
            <person name="Daum C."/>
            <person name="Ezra D."/>
            <person name="Gonzalez J."/>
            <person name="Henrissat B."/>
            <person name="Kuo A."/>
            <person name="Liang C."/>
            <person name="Lipzen A."/>
            <person name="Lutzoni F."/>
            <person name="Magnuson J."/>
            <person name="Mondo S."/>
            <person name="Nolan M."/>
            <person name="Ohm R."/>
            <person name="Pangilinan J."/>
            <person name="Park H.-J."/>
            <person name="Ramirez L."/>
            <person name="Alfaro M."/>
            <person name="Sun H."/>
            <person name="Tritt A."/>
            <person name="Yoshinaga Y."/>
            <person name="Zwiers L.-H."/>
            <person name="Turgeon B."/>
            <person name="Goodwin S."/>
            <person name="Spatafora J."/>
            <person name="Crous P."/>
            <person name="Grigoriev I."/>
        </authorList>
    </citation>
    <scope>NUCLEOTIDE SEQUENCE</scope>
    <source>
        <strain evidence="2">Tuck. ex Michener</strain>
    </source>
</reference>
<dbReference type="Pfam" id="PF11807">
    <property type="entry name" value="UstYa"/>
    <property type="match status" value="1"/>
</dbReference>
<name>A0A6A6H9S0_VIRVR</name>
<evidence type="ECO:0000313" key="3">
    <source>
        <dbReference type="Proteomes" id="UP000800092"/>
    </source>
</evidence>
<dbReference type="Proteomes" id="UP000800092">
    <property type="component" value="Unassembled WGS sequence"/>
</dbReference>
<comment type="similarity">
    <text evidence="1">Belongs to the ustYa family.</text>
</comment>
<evidence type="ECO:0000313" key="2">
    <source>
        <dbReference type="EMBL" id="KAF2234815.1"/>
    </source>
</evidence>
<dbReference type="InterPro" id="IPR021765">
    <property type="entry name" value="UstYa-like"/>
</dbReference>
<organism evidence="2 3">
    <name type="scientific">Viridothelium virens</name>
    <name type="common">Speckled blister lichen</name>
    <name type="synonym">Trypethelium virens</name>
    <dbReference type="NCBI Taxonomy" id="1048519"/>
    <lineage>
        <taxon>Eukaryota</taxon>
        <taxon>Fungi</taxon>
        <taxon>Dikarya</taxon>
        <taxon>Ascomycota</taxon>
        <taxon>Pezizomycotina</taxon>
        <taxon>Dothideomycetes</taxon>
        <taxon>Dothideomycetes incertae sedis</taxon>
        <taxon>Trypetheliales</taxon>
        <taxon>Trypetheliaceae</taxon>
        <taxon>Viridothelium</taxon>
    </lineage>
</organism>
<dbReference type="AlphaFoldDB" id="A0A6A6H9S0"/>
<accession>A0A6A6H9S0</accession>
<dbReference type="OrthoDB" id="3687641at2759"/>
<sequence length="133" mass="15129">MPVLVAMLMNGIRTCSVNGCTEIITTQTLLNIRTSIYESTLVWRSSIRLLIQLLILILGDHCIEYLRSSALCHADTSLTTFQWETAAEPVLDLYRPIHACVNWPQFEASFRHRVVDEQELARLKNPDLRSEGA</sequence>
<keyword evidence="3" id="KW-1185">Reference proteome</keyword>
<protein>
    <submittedName>
        <fullName evidence="2">Uncharacterized protein</fullName>
    </submittedName>
</protein>